<dbReference type="AlphaFoldDB" id="A0A9K3PJJ6"/>
<feature type="compositionally biased region" description="Polar residues" evidence="1">
    <location>
        <begin position="325"/>
        <end position="335"/>
    </location>
</feature>
<evidence type="ECO:0000313" key="3">
    <source>
        <dbReference type="EMBL" id="KAG7349603.1"/>
    </source>
</evidence>
<dbReference type="Proteomes" id="UP000693970">
    <property type="component" value="Unassembled WGS sequence"/>
</dbReference>
<keyword evidence="2" id="KW-0732">Signal</keyword>
<evidence type="ECO:0000256" key="2">
    <source>
        <dbReference type="SAM" id="SignalP"/>
    </source>
</evidence>
<evidence type="ECO:0000313" key="4">
    <source>
        <dbReference type="Proteomes" id="UP000693970"/>
    </source>
</evidence>
<sequence length="387" mass="41717">MRFSVTSFLAVAGSAAAMESSGNTVNDSENIEIIQHEQRRAVLQTFLGGDGLSKQNKRKSLLQQQMKYESKIHSLIQLKNGNGPVPCLPPQSQDDLHSTQDFLGILSCGEGEYCAESDISYLGGFCEQQRDGEDFLDRRRLQYCWDVALYCSREEAAVDYCADYDTVLPTCDCGDFDAAQDTGTIYCQVPNRCIEERPIPGFAPCEPTCFDTVRTATYSATFESSITCTIFTEPYTQSLCFGYSQTIGDTGLPVETSCNISLDGVYCDSCSVATFEDTPQTNPNFFDTWDCNNVGLGASPTDGSVAIRLLLNAPLLTGDPDCSKTDSPTVMSRSPSPSPLATGRVEDGTAAMPTPSAAGVTQRGTVIATIANFFGATLWSIAASYGA</sequence>
<reference evidence="3" key="1">
    <citation type="journal article" date="2021" name="Sci. Rep.">
        <title>Diploid genomic architecture of Nitzschia inconspicua, an elite biomass production diatom.</title>
        <authorList>
            <person name="Oliver A."/>
            <person name="Podell S."/>
            <person name="Pinowska A."/>
            <person name="Traller J.C."/>
            <person name="Smith S.R."/>
            <person name="McClure R."/>
            <person name="Beliaev A."/>
            <person name="Bohutskyi P."/>
            <person name="Hill E.A."/>
            <person name="Rabines A."/>
            <person name="Zheng H."/>
            <person name="Allen L.Z."/>
            <person name="Kuo A."/>
            <person name="Grigoriev I.V."/>
            <person name="Allen A.E."/>
            <person name="Hazlebeck D."/>
            <person name="Allen E.E."/>
        </authorList>
    </citation>
    <scope>NUCLEOTIDE SEQUENCE</scope>
    <source>
        <strain evidence="3">Hildebrandi</strain>
    </source>
</reference>
<reference evidence="3" key="2">
    <citation type="submission" date="2021-04" db="EMBL/GenBank/DDBJ databases">
        <authorList>
            <person name="Podell S."/>
        </authorList>
    </citation>
    <scope>NUCLEOTIDE SEQUENCE</scope>
    <source>
        <strain evidence="3">Hildebrandi</strain>
    </source>
</reference>
<protein>
    <submittedName>
        <fullName evidence="3">Uncharacterized protein</fullName>
    </submittedName>
</protein>
<keyword evidence="4" id="KW-1185">Reference proteome</keyword>
<organism evidence="3 4">
    <name type="scientific">Nitzschia inconspicua</name>
    <dbReference type="NCBI Taxonomy" id="303405"/>
    <lineage>
        <taxon>Eukaryota</taxon>
        <taxon>Sar</taxon>
        <taxon>Stramenopiles</taxon>
        <taxon>Ochrophyta</taxon>
        <taxon>Bacillariophyta</taxon>
        <taxon>Bacillariophyceae</taxon>
        <taxon>Bacillariophycidae</taxon>
        <taxon>Bacillariales</taxon>
        <taxon>Bacillariaceae</taxon>
        <taxon>Nitzschia</taxon>
    </lineage>
</organism>
<evidence type="ECO:0000256" key="1">
    <source>
        <dbReference type="SAM" id="MobiDB-lite"/>
    </source>
</evidence>
<feature type="signal peptide" evidence="2">
    <location>
        <begin position="1"/>
        <end position="17"/>
    </location>
</feature>
<proteinExistence type="predicted"/>
<feature type="chain" id="PRO_5039942553" evidence="2">
    <location>
        <begin position="18"/>
        <end position="387"/>
    </location>
</feature>
<name>A0A9K3PJJ6_9STRA</name>
<gene>
    <name evidence="3" type="ORF">IV203_012200</name>
</gene>
<dbReference type="EMBL" id="JAGRRH010000019">
    <property type="protein sequence ID" value="KAG7349603.1"/>
    <property type="molecule type" value="Genomic_DNA"/>
</dbReference>
<accession>A0A9K3PJJ6</accession>
<comment type="caution">
    <text evidence="3">The sequence shown here is derived from an EMBL/GenBank/DDBJ whole genome shotgun (WGS) entry which is preliminary data.</text>
</comment>
<feature type="region of interest" description="Disordered" evidence="1">
    <location>
        <begin position="322"/>
        <end position="357"/>
    </location>
</feature>